<dbReference type="GeneID" id="77808245"/>
<organism evidence="2 3">
    <name type="scientific">Puccinia triticina</name>
    <dbReference type="NCBI Taxonomy" id="208348"/>
    <lineage>
        <taxon>Eukaryota</taxon>
        <taxon>Fungi</taxon>
        <taxon>Dikarya</taxon>
        <taxon>Basidiomycota</taxon>
        <taxon>Pucciniomycotina</taxon>
        <taxon>Pucciniomycetes</taxon>
        <taxon>Pucciniales</taxon>
        <taxon>Pucciniaceae</taxon>
        <taxon>Puccinia</taxon>
    </lineage>
</organism>
<evidence type="ECO:0000256" key="1">
    <source>
        <dbReference type="SAM" id="MobiDB-lite"/>
    </source>
</evidence>
<name>A0ABY7CFU9_9BASI</name>
<proteinExistence type="predicted"/>
<dbReference type="EMBL" id="CP110423">
    <property type="protein sequence ID" value="WAQ83021.1"/>
    <property type="molecule type" value="Genomic_DNA"/>
</dbReference>
<dbReference type="RefSeq" id="XP_053018576.1">
    <property type="nucleotide sequence ID" value="XM_053167350.1"/>
</dbReference>
<dbReference type="Proteomes" id="UP001164743">
    <property type="component" value="Chromosome 3A"/>
</dbReference>
<feature type="compositionally biased region" description="Low complexity" evidence="1">
    <location>
        <begin position="1"/>
        <end position="45"/>
    </location>
</feature>
<evidence type="ECO:0000313" key="3">
    <source>
        <dbReference type="Proteomes" id="UP001164743"/>
    </source>
</evidence>
<keyword evidence="3" id="KW-1185">Reference proteome</keyword>
<feature type="region of interest" description="Disordered" evidence="1">
    <location>
        <begin position="1"/>
        <end position="53"/>
    </location>
</feature>
<evidence type="ECO:0000313" key="2">
    <source>
        <dbReference type="EMBL" id="WAQ83021.1"/>
    </source>
</evidence>
<accession>A0ABY7CFU9</accession>
<protein>
    <submittedName>
        <fullName evidence="2">Uncharacterized protein</fullName>
    </submittedName>
</protein>
<sequence>MSLPSESLPSLSEELCSSSDSSESVIPSASASASELEPSEAGSPSDSTGSQPSVQIASPLEIASLQSDPLGLFVEIHSQHVKPDDLWKNLLDTAGLEKVHEHTDQLASVFDFVNLATARRAKVALRWSDFTAGETRSWKLLQKELGINEKDHVDRTETLIRRAYFVRFPERDASKLDGDQMLAEIDISTLDPHLKLLGPIQAPL</sequence>
<reference evidence="2" key="1">
    <citation type="submission" date="2022-10" db="EMBL/GenBank/DDBJ databases">
        <title>Puccinia triticina Genome sequencing and assembly.</title>
        <authorList>
            <person name="Li C."/>
        </authorList>
    </citation>
    <scope>NUCLEOTIDE SEQUENCE</scope>
    <source>
        <strain evidence="2">Pt15</strain>
    </source>
</reference>
<gene>
    <name evidence="2" type="ORF">PtA15_3A387</name>
</gene>